<evidence type="ECO:0000259" key="2">
    <source>
        <dbReference type="PROSITE" id="PS51485"/>
    </source>
</evidence>
<dbReference type="InterPro" id="IPR039391">
    <property type="entry name" value="Phytocyanin-like"/>
</dbReference>
<reference evidence="3" key="1">
    <citation type="journal article" date="2014" name="Nat. Genet.">
        <title>The genome of the stress-tolerant wild tomato species Solanum pennellii.</title>
        <authorList>
            <person name="Bolger A."/>
            <person name="Scossa F."/>
            <person name="Bolger M.E."/>
            <person name="Lanz C."/>
            <person name="Maumus F."/>
            <person name="Tohge T."/>
            <person name="Quesneville H."/>
            <person name="Alseekh S."/>
            <person name="Sorensen I."/>
            <person name="Lichtenstein G."/>
            <person name="Fich E.A."/>
            <person name="Conte M."/>
            <person name="Keller H."/>
            <person name="Schneeberger K."/>
            <person name="Schwacke R."/>
            <person name="Ofner I."/>
            <person name="Vrebalov J."/>
            <person name="Xu Y."/>
            <person name="Osorio S."/>
            <person name="Aflitos S.A."/>
            <person name="Schijlen E."/>
            <person name="Jimenez-Gomez J.M."/>
            <person name="Ryngajllo M."/>
            <person name="Kimura S."/>
            <person name="Kumar R."/>
            <person name="Koenig D."/>
            <person name="Headland L.R."/>
            <person name="Maloof J.N."/>
            <person name="Sinha N."/>
            <person name="van Ham R.C."/>
            <person name="Lankhorst R.K."/>
            <person name="Mao L."/>
            <person name="Vogel A."/>
            <person name="Arsova B."/>
            <person name="Panstruga R."/>
            <person name="Fei Z."/>
            <person name="Rose J.K."/>
            <person name="Zamir D."/>
            <person name="Carrari F."/>
            <person name="Giovannoni J.J."/>
            <person name="Weigel D."/>
            <person name="Usadel B."/>
            <person name="Fernie A.R."/>
        </authorList>
    </citation>
    <scope>NUCLEOTIDE SEQUENCE [LARGE SCALE GENOMIC DNA]</scope>
    <source>
        <strain evidence="3">cv. LA0716</strain>
    </source>
</reference>
<evidence type="ECO:0000313" key="4">
    <source>
        <dbReference type="RefSeq" id="XP_015084625.1"/>
    </source>
</evidence>
<dbReference type="GeneID" id="107028085"/>
<proteinExistence type="predicted"/>
<evidence type="ECO:0000256" key="1">
    <source>
        <dbReference type="SAM" id="SignalP"/>
    </source>
</evidence>
<dbReference type="InterPro" id="IPR003245">
    <property type="entry name" value="Phytocyanin_dom"/>
</dbReference>
<dbReference type="InterPro" id="IPR008972">
    <property type="entry name" value="Cupredoxin"/>
</dbReference>
<dbReference type="PANTHER" id="PTHR33021">
    <property type="entry name" value="BLUE COPPER PROTEIN"/>
    <property type="match status" value="1"/>
</dbReference>
<name>A0ABM1HF12_SOLPN</name>
<dbReference type="PROSITE" id="PS51485">
    <property type="entry name" value="PHYTOCYANIN"/>
    <property type="match status" value="1"/>
</dbReference>
<gene>
    <name evidence="4" type="primary">LOC107028085</name>
</gene>
<evidence type="ECO:0000313" key="3">
    <source>
        <dbReference type="Proteomes" id="UP000694930"/>
    </source>
</evidence>
<keyword evidence="3" id="KW-1185">Reference proteome</keyword>
<feature type="signal peptide" evidence="1">
    <location>
        <begin position="1"/>
        <end position="24"/>
    </location>
</feature>
<dbReference type="RefSeq" id="XP_015084625.1">
    <property type="nucleotide sequence ID" value="XM_015229139.2"/>
</dbReference>
<sequence length="171" mass="18198">MASTSFMIAVIIVVVAIVATPAMATDHWVGDDQGWKLDFNYTAWAATKQFHVGDKLIFKYKKDVHNVYKADHEAFKSCTPSSDVTPLTSGNDEISLASSGKKWYICGVGKHCEKGMKLAINVLPAESVSPAPSPSSPGSSSSSSFASSISPDSKFVALCVAAFAIIVMIMT</sequence>
<feature type="chain" id="PRO_5045744443" evidence="1">
    <location>
        <begin position="25"/>
        <end position="171"/>
    </location>
</feature>
<organism evidence="3 4">
    <name type="scientific">Solanum pennellii</name>
    <name type="common">Tomato</name>
    <name type="synonym">Lycopersicon pennellii</name>
    <dbReference type="NCBI Taxonomy" id="28526"/>
    <lineage>
        <taxon>Eukaryota</taxon>
        <taxon>Viridiplantae</taxon>
        <taxon>Streptophyta</taxon>
        <taxon>Embryophyta</taxon>
        <taxon>Tracheophyta</taxon>
        <taxon>Spermatophyta</taxon>
        <taxon>Magnoliopsida</taxon>
        <taxon>eudicotyledons</taxon>
        <taxon>Gunneridae</taxon>
        <taxon>Pentapetalae</taxon>
        <taxon>asterids</taxon>
        <taxon>lamiids</taxon>
        <taxon>Solanales</taxon>
        <taxon>Solanaceae</taxon>
        <taxon>Solanoideae</taxon>
        <taxon>Solaneae</taxon>
        <taxon>Solanum</taxon>
        <taxon>Solanum subgen. Lycopersicon</taxon>
    </lineage>
</organism>
<dbReference type="Gene3D" id="2.60.40.420">
    <property type="entry name" value="Cupredoxins - blue copper proteins"/>
    <property type="match status" value="1"/>
</dbReference>
<dbReference type="SUPFAM" id="SSF49503">
    <property type="entry name" value="Cupredoxins"/>
    <property type="match status" value="1"/>
</dbReference>
<dbReference type="PANTHER" id="PTHR33021:SF408">
    <property type="entry name" value="PHYTOCYANIN DOMAIN-CONTAINING PROTEIN"/>
    <property type="match status" value="1"/>
</dbReference>
<reference evidence="4" key="2">
    <citation type="submission" date="2025-08" db="UniProtKB">
        <authorList>
            <consortium name="RefSeq"/>
        </authorList>
    </citation>
    <scope>IDENTIFICATION</scope>
</reference>
<dbReference type="Pfam" id="PF02298">
    <property type="entry name" value="Cu_bind_like"/>
    <property type="match status" value="1"/>
</dbReference>
<feature type="domain" description="Phytocyanin" evidence="2">
    <location>
        <begin position="25"/>
        <end position="124"/>
    </location>
</feature>
<dbReference type="Proteomes" id="UP000694930">
    <property type="component" value="Chromosome 8"/>
</dbReference>
<dbReference type="CDD" id="cd04216">
    <property type="entry name" value="Phytocyanin"/>
    <property type="match status" value="1"/>
</dbReference>
<keyword evidence="1" id="KW-0732">Signal</keyword>
<protein>
    <submittedName>
        <fullName evidence="4">Mavicyanin-like</fullName>
    </submittedName>
</protein>
<accession>A0ABM1HF12</accession>